<evidence type="ECO:0000259" key="12">
    <source>
        <dbReference type="PROSITE" id="PS51186"/>
    </source>
</evidence>
<evidence type="ECO:0000256" key="2">
    <source>
        <dbReference type="ARBA" id="ARBA00004496"/>
    </source>
</evidence>
<organism evidence="13 14">
    <name type="scientific">Schizothecium vesticola</name>
    <dbReference type="NCBI Taxonomy" id="314040"/>
    <lineage>
        <taxon>Eukaryota</taxon>
        <taxon>Fungi</taxon>
        <taxon>Dikarya</taxon>
        <taxon>Ascomycota</taxon>
        <taxon>Pezizomycotina</taxon>
        <taxon>Sordariomycetes</taxon>
        <taxon>Sordariomycetidae</taxon>
        <taxon>Sordariales</taxon>
        <taxon>Schizotheciaceae</taxon>
        <taxon>Schizothecium</taxon>
    </lineage>
</organism>
<dbReference type="PANTHER" id="PTHR20531:SF1">
    <property type="entry name" value="N-ALPHA-ACETYLTRANSFERASE 40"/>
    <property type="match status" value="1"/>
</dbReference>
<dbReference type="Pfam" id="PF00583">
    <property type="entry name" value="Acetyltransf_1"/>
    <property type="match status" value="1"/>
</dbReference>
<evidence type="ECO:0000313" key="14">
    <source>
        <dbReference type="Proteomes" id="UP001172155"/>
    </source>
</evidence>
<protein>
    <recommendedName>
        <fullName evidence="5">N-alpha-acetyltransferase 40</fullName>
        <ecNumber evidence="4">2.3.1.257</ecNumber>
    </recommendedName>
</protein>
<dbReference type="InterPro" id="IPR039949">
    <property type="entry name" value="NAA40"/>
</dbReference>
<evidence type="ECO:0000256" key="4">
    <source>
        <dbReference type="ARBA" id="ARBA00012950"/>
    </source>
</evidence>
<feature type="domain" description="N-acetyltransferase" evidence="12">
    <location>
        <begin position="60"/>
        <end position="190"/>
    </location>
</feature>
<evidence type="ECO:0000256" key="7">
    <source>
        <dbReference type="ARBA" id="ARBA00022679"/>
    </source>
</evidence>
<evidence type="ECO:0000256" key="5">
    <source>
        <dbReference type="ARBA" id="ARBA00015043"/>
    </source>
</evidence>
<evidence type="ECO:0000256" key="11">
    <source>
        <dbReference type="ARBA" id="ARBA00049524"/>
    </source>
</evidence>
<reference evidence="13" key="1">
    <citation type="submission" date="2023-06" db="EMBL/GenBank/DDBJ databases">
        <title>Genome-scale phylogeny and comparative genomics of the fungal order Sordariales.</title>
        <authorList>
            <consortium name="Lawrence Berkeley National Laboratory"/>
            <person name="Hensen N."/>
            <person name="Bonometti L."/>
            <person name="Westerberg I."/>
            <person name="Brannstrom I.O."/>
            <person name="Guillou S."/>
            <person name="Cros-Aarteil S."/>
            <person name="Calhoun S."/>
            <person name="Haridas S."/>
            <person name="Kuo A."/>
            <person name="Mondo S."/>
            <person name="Pangilinan J."/>
            <person name="Riley R."/>
            <person name="LaButti K."/>
            <person name="Andreopoulos B."/>
            <person name="Lipzen A."/>
            <person name="Chen C."/>
            <person name="Yanf M."/>
            <person name="Daum C."/>
            <person name="Ng V."/>
            <person name="Clum A."/>
            <person name="Steindorff A."/>
            <person name="Ohm R."/>
            <person name="Martin F."/>
            <person name="Silar P."/>
            <person name="Natvig D."/>
            <person name="Lalanne C."/>
            <person name="Gautier V."/>
            <person name="Ament-velasquez S.L."/>
            <person name="Kruys A."/>
            <person name="Hutchinson M.I."/>
            <person name="Powell A.J."/>
            <person name="Barry K."/>
            <person name="Miller A.N."/>
            <person name="Grigoriev I.V."/>
            <person name="Debuchy R."/>
            <person name="Gladieux P."/>
            <person name="Thoren M.H."/>
            <person name="Johannesson H."/>
        </authorList>
    </citation>
    <scope>NUCLEOTIDE SEQUENCE</scope>
    <source>
        <strain evidence="13">SMH3187-1</strain>
    </source>
</reference>
<dbReference type="EC" id="2.3.1.257" evidence="4"/>
<dbReference type="GO" id="GO:0010485">
    <property type="term" value="F:histone H4 acetyltransferase activity"/>
    <property type="evidence" value="ECO:0007669"/>
    <property type="project" value="InterPro"/>
</dbReference>
<comment type="catalytic activity">
    <reaction evidence="10">
        <text>N-terminal L-seryl-[histone H2A] + acetyl-CoA = N-terminal N(alpha)-acetyl-L-seryl-[histone H2A] + CoA + H(+)</text>
        <dbReference type="Rhea" id="RHEA:50600"/>
        <dbReference type="Rhea" id="RHEA-COMP:12742"/>
        <dbReference type="Rhea" id="RHEA-COMP:12744"/>
        <dbReference type="ChEBI" id="CHEBI:15378"/>
        <dbReference type="ChEBI" id="CHEBI:57287"/>
        <dbReference type="ChEBI" id="CHEBI:57288"/>
        <dbReference type="ChEBI" id="CHEBI:64738"/>
        <dbReference type="ChEBI" id="CHEBI:83690"/>
        <dbReference type="EC" id="2.3.1.257"/>
    </reaction>
</comment>
<evidence type="ECO:0000256" key="9">
    <source>
        <dbReference type="ARBA" id="ARBA00023315"/>
    </source>
</evidence>
<keyword evidence="6" id="KW-0963">Cytoplasm</keyword>
<dbReference type="InterPro" id="IPR000182">
    <property type="entry name" value="GNAT_dom"/>
</dbReference>
<dbReference type="SUPFAM" id="SSF55729">
    <property type="entry name" value="Acyl-CoA N-acyltransferases (Nat)"/>
    <property type="match status" value="1"/>
</dbReference>
<dbReference type="PANTHER" id="PTHR20531">
    <property type="entry name" value="N-ALPHA-ACETYLTRANSFERASE 40"/>
    <property type="match status" value="1"/>
</dbReference>
<dbReference type="GO" id="GO:0043998">
    <property type="term" value="F:histone H2A acetyltransferase activity"/>
    <property type="evidence" value="ECO:0007669"/>
    <property type="project" value="InterPro"/>
</dbReference>
<gene>
    <name evidence="13" type="ORF">B0T18DRAFT_488009</name>
</gene>
<evidence type="ECO:0000256" key="8">
    <source>
        <dbReference type="ARBA" id="ARBA00023242"/>
    </source>
</evidence>
<keyword evidence="9" id="KW-0012">Acyltransferase</keyword>
<dbReference type="InterPro" id="IPR016181">
    <property type="entry name" value="Acyl_CoA_acyltransferase"/>
</dbReference>
<evidence type="ECO:0000256" key="3">
    <source>
        <dbReference type="ARBA" id="ARBA00008870"/>
    </source>
</evidence>
<comment type="similarity">
    <text evidence="3">Belongs to the acetyltransferase family. NAA40 subfamily.</text>
</comment>
<dbReference type="EMBL" id="JAUKUD010000003">
    <property type="protein sequence ID" value="KAK0750342.1"/>
    <property type="molecule type" value="Genomic_DNA"/>
</dbReference>
<evidence type="ECO:0000256" key="10">
    <source>
        <dbReference type="ARBA" id="ARBA00047821"/>
    </source>
</evidence>
<comment type="subcellular location">
    <subcellularLocation>
        <location evidence="2">Cytoplasm</location>
    </subcellularLocation>
    <subcellularLocation>
        <location evidence="1">Nucleus</location>
    </subcellularLocation>
</comment>
<proteinExistence type="inferred from homology"/>
<accession>A0AA40F347</accession>
<evidence type="ECO:0000313" key="13">
    <source>
        <dbReference type="EMBL" id="KAK0750342.1"/>
    </source>
</evidence>
<dbReference type="PROSITE" id="PS51186">
    <property type="entry name" value="GNAT"/>
    <property type="match status" value="1"/>
</dbReference>
<comment type="caution">
    <text evidence="13">The sequence shown here is derived from an EMBL/GenBank/DDBJ whole genome shotgun (WGS) entry which is preliminary data.</text>
</comment>
<dbReference type="GO" id="GO:1990189">
    <property type="term" value="F:protein N-terminal-serine acetyltransferase activity"/>
    <property type="evidence" value="ECO:0007669"/>
    <property type="project" value="UniProtKB-EC"/>
</dbReference>
<evidence type="ECO:0000256" key="6">
    <source>
        <dbReference type="ARBA" id="ARBA00022490"/>
    </source>
</evidence>
<dbReference type="AlphaFoldDB" id="A0AA40F347"/>
<sequence>MPRPKRPPVPPPKDDIALANAKSDTDFLASYLLPTPSHPTTPWTPTFTHPTTHTPYTLTLTSSPPLPACLALIALTSRAHYGPLWSPPKKLREMRTPGLRYVLIHDPENRLVGFLSLLPTYEPYPTAVVYVYEVHLLPELRGGGLGKRLMRLCEEVAGRARSRKLVDLAELLRLQGRALNPAAGLIHQVR</sequence>
<keyword evidence="14" id="KW-1185">Reference proteome</keyword>
<keyword evidence="7" id="KW-0808">Transferase</keyword>
<dbReference type="GO" id="GO:0005634">
    <property type="term" value="C:nucleus"/>
    <property type="evidence" value="ECO:0007669"/>
    <property type="project" value="UniProtKB-SubCell"/>
</dbReference>
<dbReference type="Gene3D" id="3.40.630.30">
    <property type="match status" value="1"/>
</dbReference>
<name>A0AA40F347_9PEZI</name>
<dbReference type="CDD" id="cd04301">
    <property type="entry name" value="NAT_SF"/>
    <property type="match status" value="1"/>
</dbReference>
<dbReference type="GO" id="GO:0005737">
    <property type="term" value="C:cytoplasm"/>
    <property type="evidence" value="ECO:0007669"/>
    <property type="project" value="UniProtKB-SubCell"/>
</dbReference>
<dbReference type="Proteomes" id="UP001172155">
    <property type="component" value="Unassembled WGS sequence"/>
</dbReference>
<evidence type="ECO:0000256" key="1">
    <source>
        <dbReference type="ARBA" id="ARBA00004123"/>
    </source>
</evidence>
<comment type="catalytic activity">
    <reaction evidence="11">
        <text>N-terminal L-seryl-[histone H4] + acetyl-CoA = N-terminal N(alpha)-acetyl-L-seryl-[histone H4] + CoA + H(+)</text>
        <dbReference type="Rhea" id="RHEA:50596"/>
        <dbReference type="Rhea" id="RHEA-COMP:12740"/>
        <dbReference type="Rhea" id="RHEA-COMP:12743"/>
        <dbReference type="ChEBI" id="CHEBI:15378"/>
        <dbReference type="ChEBI" id="CHEBI:57287"/>
        <dbReference type="ChEBI" id="CHEBI:57288"/>
        <dbReference type="ChEBI" id="CHEBI:64738"/>
        <dbReference type="ChEBI" id="CHEBI:83690"/>
        <dbReference type="EC" id="2.3.1.257"/>
    </reaction>
</comment>
<keyword evidence="8" id="KW-0539">Nucleus</keyword>